<keyword evidence="5" id="KW-0813">Transport</keyword>
<dbReference type="PANTHER" id="PTHR43027:SF1">
    <property type="entry name" value="DOXORUBICIN RESISTANCE ABC TRANSPORTER PERMEASE PROTEIN DRRC-RELATED"/>
    <property type="match status" value="1"/>
</dbReference>
<comment type="subcellular location">
    <subcellularLocation>
        <location evidence="5">Cell membrane</location>
        <topology evidence="5">Multi-pass membrane protein</topology>
    </subcellularLocation>
    <subcellularLocation>
        <location evidence="1">Membrane</location>
        <topology evidence="1">Multi-pass membrane protein</topology>
    </subcellularLocation>
</comment>
<evidence type="ECO:0000313" key="8">
    <source>
        <dbReference type="Proteomes" id="UP001223586"/>
    </source>
</evidence>
<comment type="caution">
    <text evidence="7">The sequence shown here is derived from an EMBL/GenBank/DDBJ whole genome shotgun (WGS) entry which is preliminary data.</text>
</comment>
<dbReference type="InterPro" id="IPR013525">
    <property type="entry name" value="ABC2_TM"/>
</dbReference>
<evidence type="ECO:0000256" key="3">
    <source>
        <dbReference type="ARBA" id="ARBA00022989"/>
    </source>
</evidence>
<evidence type="ECO:0000256" key="1">
    <source>
        <dbReference type="ARBA" id="ARBA00004141"/>
    </source>
</evidence>
<gene>
    <name evidence="7" type="ORF">J2S08_002495</name>
</gene>
<organism evidence="7 8">
    <name type="scientific">Bacillus chungangensis</name>
    <dbReference type="NCBI Taxonomy" id="587633"/>
    <lineage>
        <taxon>Bacteria</taxon>
        <taxon>Bacillati</taxon>
        <taxon>Bacillota</taxon>
        <taxon>Bacilli</taxon>
        <taxon>Bacillales</taxon>
        <taxon>Bacillaceae</taxon>
        <taxon>Bacillus</taxon>
    </lineage>
</organism>
<dbReference type="Proteomes" id="UP001223586">
    <property type="component" value="Unassembled WGS sequence"/>
</dbReference>
<feature type="domain" description="ABC transmembrane type-2" evidence="6">
    <location>
        <begin position="19"/>
        <end position="244"/>
    </location>
</feature>
<dbReference type="EMBL" id="JAUSTT010000014">
    <property type="protein sequence ID" value="MDQ0176637.1"/>
    <property type="molecule type" value="Genomic_DNA"/>
</dbReference>
<dbReference type="InterPro" id="IPR047817">
    <property type="entry name" value="ABC2_TM_bact-type"/>
</dbReference>
<keyword evidence="2 5" id="KW-0812">Transmembrane</keyword>
<evidence type="ECO:0000313" key="7">
    <source>
        <dbReference type="EMBL" id="MDQ0176637.1"/>
    </source>
</evidence>
<feature type="transmembrane region" description="Helical" evidence="5">
    <location>
        <begin position="58"/>
        <end position="75"/>
    </location>
</feature>
<keyword evidence="8" id="KW-1185">Reference proteome</keyword>
<name>A0ABT9WTS8_9BACI</name>
<feature type="transmembrane region" description="Helical" evidence="5">
    <location>
        <begin position="169"/>
        <end position="188"/>
    </location>
</feature>
<protein>
    <recommendedName>
        <fullName evidence="5">Transport permease protein</fullName>
    </recommendedName>
</protein>
<dbReference type="PIRSF" id="PIRSF006648">
    <property type="entry name" value="DrrB"/>
    <property type="match status" value="1"/>
</dbReference>
<feature type="transmembrane region" description="Helical" evidence="5">
    <location>
        <begin position="96"/>
        <end position="120"/>
    </location>
</feature>
<dbReference type="InterPro" id="IPR052902">
    <property type="entry name" value="ABC-2_transporter"/>
</dbReference>
<keyword evidence="4 5" id="KW-0472">Membrane</keyword>
<evidence type="ECO:0000256" key="5">
    <source>
        <dbReference type="RuleBase" id="RU361157"/>
    </source>
</evidence>
<feature type="transmembrane region" description="Helical" evidence="5">
    <location>
        <begin position="20"/>
        <end position="38"/>
    </location>
</feature>
<dbReference type="RefSeq" id="WP_307229948.1">
    <property type="nucleotide sequence ID" value="NZ_JAUSTT010000014.1"/>
</dbReference>
<keyword evidence="5" id="KW-1003">Cell membrane</keyword>
<sequence length="247" mass="28247">MNFFKLVKFDFMNILRNPFLVISNTLLPLILIGIMGFVTKSSFGTELTTSYDYYGVKMVIFSVAVIAMTASNAFMEEKVIKGNLRIVYVPVSKTEIYLSKVVSSYILATFSYGLLLPIGQFLLQINYGGKNIFYVMLVLNFFSLFGCCLGTMFCCIFKNEERANAIMQIPLALFIFFGGLFFQIHRFGKVINDISIFSPIKWVVDCTFRIIYDNDFQLFLPVLLFLLLASVVCIVICQIIFRPEEYV</sequence>
<evidence type="ECO:0000256" key="2">
    <source>
        <dbReference type="ARBA" id="ARBA00022692"/>
    </source>
</evidence>
<dbReference type="PROSITE" id="PS51012">
    <property type="entry name" value="ABC_TM2"/>
    <property type="match status" value="1"/>
</dbReference>
<evidence type="ECO:0000259" key="6">
    <source>
        <dbReference type="PROSITE" id="PS51012"/>
    </source>
</evidence>
<comment type="similarity">
    <text evidence="5">Belongs to the ABC-2 integral membrane protein family.</text>
</comment>
<dbReference type="Pfam" id="PF01061">
    <property type="entry name" value="ABC2_membrane"/>
    <property type="match status" value="1"/>
</dbReference>
<proteinExistence type="inferred from homology"/>
<dbReference type="InterPro" id="IPR000412">
    <property type="entry name" value="ABC_2_transport"/>
</dbReference>
<feature type="transmembrane region" description="Helical" evidence="5">
    <location>
        <begin position="132"/>
        <end position="157"/>
    </location>
</feature>
<evidence type="ECO:0000256" key="4">
    <source>
        <dbReference type="ARBA" id="ARBA00023136"/>
    </source>
</evidence>
<keyword evidence="3 5" id="KW-1133">Transmembrane helix</keyword>
<reference evidence="7 8" key="1">
    <citation type="submission" date="2023-07" db="EMBL/GenBank/DDBJ databases">
        <title>Genomic Encyclopedia of Type Strains, Phase IV (KMG-IV): sequencing the most valuable type-strain genomes for metagenomic binning, comparative biology and taxonomic classification.</title>
        <authorList>
            <person name="Goeker M."/>
        </authorList>
    </citation>
    <scope>NUCLEOTIDE SEQUENCE [LARGE SCALE GENOMIC DNA]</scope>
    <source>
        <strain evidence="7 8">DSM 23837</strain>
    </source>
</reference>
<accession>A0ABT9WTS8</accession>
<dbReference type="PANTHER" id="PTHR43027">
    <property type="entry name" value="DOXORUBICIN RESISTANCE ABC TRANSPORTER PERMEASE PROTEIN DRRC-RELATED"/>
    <property type="match status" value="1"/>
</dbReference>
<feature type="transmembrane region" description="Helical" evidence="5">
    <location>
        <begin position="218"/>
        <end position="241"/>
    </location>
</feature>